<gene>
    <name evidence="1" type="ORF">PYW08_001542</name>
</gene>
<evidence type="ECO:0000313" key="2">
    <source>
        <dbReference type="Proteomes" id="UP001231649"/>
    </source>
</evidence>
<dbReference type="Proteomes" id="UP001231649">
    <property type="component" value="Chromosome 11"/>
</dbReference>
<name>A0ACC2R5H3_9NEOP</name>
<accession>A0ACC2R5H3</accession>
<evidence type="ECO:0000313" key="1">
    <source>
        <dbReference type="EMBL" id="KAJ8733244.1"/>
    </source>
</evidence>
<comment type="caution">
    <text evidence="1">The sequence shown here is derived from an EMBL/GenBank/DDBJ whole genome shotgun (WGS) entry which is preliminary data.</text>
</comment>
<keyword evidence="2" id="KW-1185">Reference proteome</keyword>
<protein>
    <submittedName>
        <fullName evidence="1">Uncharacterized protein</fullName>
    </submittedName>
</protein>
<organism evidence="1 2">
    <name type="scientific">Mythimna loreyi</name>
    <dbReference type="NCBI Taxonomy" id="667449"/>
    <lineage>
        <taxon>Eukaryota</taxon>
        <taxon>Metazoa</taxon>
        <taxon>Ecdysozoa</taxon>
        <taxon>Arthropoda</taxon>
        <taxon>Hexapoda</taxon>
        <taxon>Insecta</taxon>
        <taxon>Pterygota</taxon>
        <taxon>Neoptera</taxon>
        <taxon>Endopterygota</taxon>
        <taxon>Lepidoptera</taxon>
        <taxon>Glossata</taxon>
        <taxon>Ditrysia</taxon>
        <taxon>Noctuoidea</taxon>
        <taxon>Noctuidae</taxon>
        <taxon>Noctuinae</taxon>
        <taxon>Hadenini</taxon>
        <taxon>Mythimna</taxon>
    </lineage>
</organism>
<dbReference type="EMBL" id="CM056787">
    <property type="protein sequence ID" value="KAJ8733244.1"/>
    <property type="molecule type" value="Genomic_DNA"/>
</dbReference>
<reference evidence="1" key="1">
    <citation type="submission" date="2023-03" db="EMBL/GenBank/DDBJ databases">
        <title>Chromosome-level genomes of two armyworms, Mythimna separata and Mythimna loreyi, provide insights into the biosynthesis and reception of sex pheromones.</title>
        <authorList>
            <person name="Zhao H."/>
        </authorList>
    </citation>
    <scope>NUCLEOTIDE SEQUENCE</scope>
    <source>
        <strain evidence="1">BeijingLab</strain>
    </source>
</reference>
<proteinExistence type="predicted"/>
<sequence length="402" mass="44873">MASKLTFLQWNVRSVWHKKHDLIFLINKFKPLACSIAETWLTPSLSFRIPHYNVLRCDRSDGYGGSALFVNNKVPLSPLPLPSLTGDMSIVSGRIEGITVLSVYIAHPHNDFLVVLRNILSNVRGPILVMGDFNCHHYRWGSERCDAFGAALVEILDDLDLCVLNNGCATRRSLPGQQKSCVDLTFCSAELAASIHWNCTTLSHGSDHYPIVISLINRTYLEKTSAPLLKYNLSKPDWLKFASILEQKIDNLPNLNSNLSDPYDHRHAKSCYEGFVEAITSSADSSFPLKNSARNKIPSPPWWDHECTSAVKSRNEAETHYNREMTTQNLLTYMQYADDIALYVADPSIDDAASSLCLSLDSLNQWLLQHGLSLSAPKSSAVIFSRKRSIPPISVSNAPILL</sequence>